<feature type="signal peptide" evidence="1">
    <location>
        <begin position="1"/>
        <end position="22"/>
    </location>
</feature>
<dbReference type="PANTHER" id="PTHR31360">
    <property type="match status" value="1"/>
</dbReference>
<name>A0A0S4L954_9BACT</name>
<evidence type="ECO:0000313" key="3">
    <source>
        <dbReference type="Proteomes" id="UP000199032"/>
    </source>
</evidence>
<keyword evidence="1" id="KW-0732">Signal</keyword>
<sequence length="173" mass="18656">MRQGLLAAFALVAIGCSGVATQKAVSGEPAAGPAVGYDIHVQAPHMMADGKAGGPFHHYCKGISEKILQCLLFESTDPKAPLVAVEYFIAKDLTRKLPAIQWHRHFHDHKVEVATGRVQVLDMPADQAAKVVEIAAGTDGIVYQLWQHGQEFPDGTVSFPQSLGHKFPGYSDK</sequence>
<dbReference type="AlphaFoldDB" id="A0A0S4L954"/>
<evidence type="ECO:0008006" key="4">
    <source>
        <dbReference type="Google" id="ProtNLM"/>
    </source>
</evidence>
<keyword evidence="3" id="KW-1185">Reference proteome</keyword>
<gene>
    <name evidence="2" type="ORF">COMA1_11005</name>
</gene>
<dbReference type="EMBL" id="CZQA01000001">
    <property type="protein sequence ID" value="CUS33168.1"/>
    <property type="molecule type" value="Genomic_DNA"/>
</dbReference>
<accession>A0A0S4L954</accession>
<dbReference type="InterPro" id="IPR010686">
    <property type="entry name" value="OBAP-like"/>
</dbReference>
<dbReference type="RefSeq" id="WP_090744535.1">
    <property type="nucleotide sequence ID" value="NZ_CZQA01000001.1"/>
</dbReference>
<dbReference type="Proteomes" id="UP000199032">
    <property type="component" value="Unassembled WGS sequence"/>
</dbReference>
<reference evidence="2 3" key="1">
    <citation type="submission" date="2015-10" db="EMBL/GenBank/DDBJ databases">
        <authorList>
            <person name="Gilbert D.G."/>
        </authorList>
    </citation>
    <scope>NUCLEOTIDE SEQUENCE [LARGE SCALE GENOMIC DNA]</scope>
    <source>
        <strain evidence="2">COMA1</strain>
    </source>
</reference>
<organism evidence="2 3">
    <name type="scientific">Candidatus Nitrospira nitrosa</name>
    <dbReference type="NCBI Taxonomy" id="1742972"/>
    <lineage>
        <taxon>Bacteria</taxon>
        <taxon>Pseudomonadati</taxon>
        <taxon>Nitrospirota</taxon>
        <taxon>Nitrospiria</taxon>
        <taxon>Nitrospirales</taxon>
        <taxon>Nitrospiraceae</taxon>
        <taxon>Nitrospira</taxon>
    </lineage>
</organism>
<dbReference type="PROSITE" id="PS51257">
    <property type="entry name" value="PROKAR_LIPOPROTEIN"/>
    <property type="match status" value="1"/>
</dbReference>
<proteinExistence type="predicted"/>
<evidence type="ECO:0000256" key="1">
    <source>
        <dbReference type="SAM" id="SignalP"/>
    </source>
</evidence>
<dbReference type="STRING" id="1742972.COMA1_11005"/>
<evidence type="ECO:0000313" key="2">
    <source>
        <dbReference type="EMBL" id="CUS33168.1"/>
    </source>
</evidence>
<dbReference type="PANTHER" id="PTHR31360:SF0">
    <property type="entry name" value="OIL BODY-ASSOCIATED PROTEIN 1B"/>
    <property type="match status" value="1"/>
</dbReference>
<dbReference type="Pfam" id="PF06884">
    <property type="entry name" value="DUF1264"/>
    <property type="match status" value="1"/>
</dbReference>
<protein>
    <recommendedName>
        <fullName evidence="4">DUF1264 domain-containing protein</fullName>
    </recommendedName>
</protein>
<feature type="chain" id="PRO_5006623784" description="DUF1264 domain-containing protein" evidence="1">
    <location>
        <begin position="23"/>
        <end position="173"/>
    </location>
</feature>
<dbReference type="OrthoDB" id="254168at2"/>